<organism evidence="2 3">
    <name type="scientific">Aliivibrio logei</name>
    <name type="common">Vibrio logei</name>
    <dbReference type="NCBI Taxonomy" id="688"/>
    <lineage>
        <taxon>Bacteria</taxon>
        <taxon>Pseudomonadati</taxon>
        <taxon>Pseudomonadota</taxon>
        <taxon>Gammaproteobacteria</taxon>
        <taxon>Vibrionales</taxon>
        <taxon>Vibrionaceae</taxon>
        <taxon>Aliivibrio</taxon>
    </lineage>
</organism>
<comment type="caution">
    <text evidence="2">The sequence shown here is derived from an EMBL/GenBank/DDBJ whole genome shotgun (WGS) entry which is preliminary data.</text>
</comment>
<accession>A0A1B9NZH9</accession>
<feature type="chain" id="PRO_5008632431" description="DUF4154 domain-containing protein" evidence="1">
    <location>
        <begin position="24"/>
        <end position="178"/>
    </location>
</feature>
<dbReference type="InterPro" id="IPR025293">
    <property type="entry name" value="YfiR/HmsC-like"/>
</dbReference>
<dbReference type="STRING" id="688.A6E04_12590"/>
<dbReference type="EMBL" id="MAJU01000009">
    <property type="protein sequence ID" value="OCH21428.1"/>
    <property type="molecule type" value="Genomic_DNA"/>
</dbReference>
<dbReference type="Proteomes" id="UP000093523">
    <property type="component" value="Unassembled WGS sequence"/>
</dbReference>
<evidence type="ECO:0000256" key="1">
    <source>
        <dbReference type="SAM" id="SignalP"/>
    </source>
</evidence>
<proteinExistence type="predicted"/>
<protein>
    <recommendedName>
        <fullName evidence="4">DUF4154 domain-containing protein</fullName>
    </recommendedName>
</protein>
<keyword evidence="1" id="KW-0732">Signal</keyword>
<dbReference type="Pfam" id="PF13689">
    <property type="entry name" value="DUF4154"/>
    <property type="match status" value="1"/>
</dbReference>
<name>A0A1B9NZH9_ALILO</name>
<feature type="signal peptide" evidence="1">
    <location>
        <begin position="1"/>
        <end position="23"/>
    </location>
</feature>
<evidence type="ECO:0000313" key="3">
    <source>
        <dbReference type="Proteomes" id="UP000093523"/>
    </source>
</evidence>
<gene>
    <name evidence="2" type="ORF">A6E04_12590</name>
</gene>
<evidence type="ECO:0008006" key="4">
    <source>
        <dbReference type="Google" id="ProtNLM"/>
    </source>
</evidence>
<evidence type="ECO:0000313" key="2">
    <source>
        <dbReference type="EMBL" id="OCH21428.1"/>
    </source>
</evidence>
<dbReference type="AlphaFoldDB" id="A0A1B9NZH9"/>
<sequence>MHKLWVCFVFAFSLFMTSFTLQANESDVKDHNLKAVYLFRFAFLTNWNEFIPTDKRYNFCAESLSDVSNTLKKLIDTKPDNATFIAFNVSQSSELSRCHIVYTIQKDPQKIAMLKKQMPHALLVGEGKEFIQAGGMIAFIKRNNRIKPLINIEQVTLAGLSLRSQLLSVSDIVKEETR</sequence>
<reference evidence="2 3" key="1">
    <citation type="submission" date="2016-06" db="EMBL/GenBank/DDBJ databases">
        <authorList>
            <person name="Kjaerup R.B."/>
            <person name="Dalgaard T.S."/>
            <person name="Juul-Madsen H.R."/>
        </authorList>
    </citation>
    <scope>NUCLEOTIDE SEQUENCE [LARGE SCALE GENOMIC DNA]</scope>
    <source>
        <strain evidence="2 3">1S159</strain>
    </source>
</reference>